<dbReference type="EMBL" id="BAAASL010000011">
    <property type="protein sequence ID" value="GAA2718542.1"/>
    <property type="molecule type" value="Genomic_DNA"/>
</dbReference>
<dbReference type="Proteomes" id="UP001500886">
    <property type="component" value="Unassembled WGS sequence"/>
</dbReference>
<keyword evidence="2" id="KW-1185">Reference proteome</keyword>
<protein>
    <recommendedName>
        <fullName evidence="3">Tn3 transposase DDE domain-containing protein</fullName>
    </recommendedName>
</protein>
<organism evidence="1 2">
    <name type="scientific">Streptomyces luteosporeus</name>
    <dbReference type="NCBI Taxonomy" id="173856"/>
    <lineage>
        <taxon>Bacteria</taxon>
        <taxon>Bacillati</taxon>
        <taxon>Actinomycetota</taxon>
        <taxon>Actinomycetes</taxon>
        <taxon>Kitasatosporales</taxon>
        <taxon>Streptomycetaceae</taxon>
        <taxon>Streptomyces</taxon>
    </lineage>
</organism>
<accession>A0ABP6G7T1</accession>
<gene>
    <name evidence="1" type="ORF">GCM10010315_34230</name>
</gene>
<sequence length="101" mass="10653">MRSWSLGRGTRGEDAEATGRVIESLTPTFNAFAPLGLLVIKQRLYTVPPHGSRSSGLRGSPLANFRYAGGRCAHSNVQYGMAIAILQGRKPGRVGPGDGAS</sequence>
<evidence type="ECO:0000313" key="1">
    <source>
        <dbReference type="EMBL" id="GAA2718542.1"/>
    </source>
</evidence>
<evidence type="ECO:0008006" key="3">
    <source>
        <dbReference type="Google" id="ProtNLM"/>
    </source>
</evidence>
<comment type="caution">
    <text evidence="1">The sequence shown here is derived from an EMBL/GenBank/DDBJ whole genome shotgun (WGS) entry which is preliminary data.</text>
</comment>
<name>A0ABP6G7T1_9ACTN</name>
<evidence type="ECO:0000313" key="2">
    <source>
        <dbReference type="Proteomes" id="UP001500886"/>
    </source>
</evidence>
<reference evidence="2" key="1">
    <citation type="journal article" date="2019" name="Int. J. Syst. Evol. Microbiol.">
        <title>The Global Catalogue of Microorganisms (GCM) 10K type strain sequencing project: providing services to taxonomists for standard genome sequencing and annotation.</title>
        <authorList>
            <consortium name="The Broad Institute Genomics Platform"/>
            <consortium name="The Broad Institute Genome Sequencing Center for Infectious Disease"/>
            <person name="Wu L."/>
            <person name="Ma J."/>
        </authorList>
    </citation>
    <scope>NUCLEOTIDE SEQUENCE [LARGE SCALE GENOMIC DNA]</scope>
    <source>
        <strain evidence="2">JCM 4542</strain>
    </source>
</reference>
<proteinExistence type="predicted"/>